<gene>
    <name evidence="4" type="ORF">GP475_08225</name>
</gene>
<dbReference type="InterPro" id="IPR003439">
    <property type="entry name" value="ABC_transporter-like_ATP-bd"/>
</dbReference>
<keyword evidence="2 4" id="KW-0067">ATP-binding</keyword>
<dbReference type="Gene3D" id="3.40.50.300">
    <property type="entry name" value="P-loop containing nucleotide triphosphate hydrolases"/>
    <property type="match status" value="1"/>
</dbReference>
<dbReference type="InterPro" id="IPR003593">
    <property type="entry name" value="AAA+_ATPase"/>
</dbReference>
<dbReference type="EMBL" id="CP046884">
    <property type="protein sequence ID" value="QNQ90626.1"/>
    <property type="molecule type" value="Genomic_DNA"/>
</dbReference>
<keyword evidence="5" id="KW-1185">Reference proteome</keyword>
<accession>A0A7H0SQ01</accession>
<proteinExistence type="predicted"/>
<feature type="domain" description="ABC transporter" evidence="3">
    <location>
        <begin position="5"/>
        <end position="207"/>
    </location>
</feature>
<evidence type="ECO:0000313" key="4">
    <source>
        <dbReference type="EMBL" id="QNQ90626.1"/>
    </source>
</evidence>
<dbReference type="Proteomes" id="UP000516320">
    <property type="component" value="Chromosome"/>
</dbReference>
<dbReference type="GO" id="GO:0016887">
    <property type="term" value="F:ATP hydrolysis activity"/>
    <property type="evidence" value="ECO:0007669"/>
    <property type="project" value="InterPro"/>
</dbReference>
<dbReference type="AlphaFoldDB" id="A0A7H0SQ01"/>
<evidence type="ECO:0000313" key="5">
    <source>
        <dbReference type="Proteomes" id="UP000516320"/>
    </source>
</evidence>
<evidence type="ECO:0000256" key="1">
    <source>
        <dbReference type="ARBA" id="ARBA00022741"/>
    </source>
</evidence>
<dbReference type="SMART" id="SM00382">
    <property type="entry name" value="AAA"/>
    <property type="match status" value="1"/>
</dbReference>
<evidence type="ECO:0000259" key="3">
    <source>
        <dbReference type="PROSITE" id="PS50893"/>
    </source>
</evidence>
<dbReference type="SUPFAM" id="SSF52540">
    <property type="entry name" value="P-loop containing nucleoside triphosphate hydrolases"/>
    <property type="match status" value="1"/>
</dbReference>
<evidence type="ECO:0000256" key="2">
    <source>
        <dbReference type="ARBA" id="ARBA00022840"/>
    </source>
</evidence>
<dbReference type="CDD" id="cd00267">
    <property type="entry name" value="ABC_ATPase"/>
    <property type="match status" value="1"/>
</dbReference>
<reference evidence="4 5" key="1">
    <citation type="submission" date="2019-12" db="EMBL/GenBank/DDBJ databases">
        <title>Corynebacterium sp. nov., isolated from feces of the Anser Albifrons in China.</title>
        <authorList>
            <person name="Liu Q."/>
        </authorList>
    </citation>
    <scope>NUCLEOTIDE SEQUENCE [LARGE SCALE GENOMIC DNA]</scope>
    <source>
        <strain evidence="4 5">4H37-19</strain>
    </source>
</reference>
<dbReference type="KEGG" id="cpoy:GP475_08225"/>
<protein>
    <submittedName>
        <fullName evidence="4">ATP-binding cassette domain-containing protein</fullName>
    </submittedName>
</protein>
<dbReference type="Pfam" id="PF00005">
    <property type="entry name" value="ABC_tran"/>
    <property type="match status" value="1"/>
</dbReference>
<dbReference type="PANTHER" id="PTHR43158">
    <property type="entry name" value="SKFA PEPTIDE EXPORT ATP-BINDING PROTEIN SKFE"/>
    <property type="match status" value="1"/>
</dbReference>
<dbReference type="PANTHER" id="PTHR43158:SF2">
    <property type="entry name" value="SKFA PEPTIDE EXPORT ATP-BINDING PROTEIN SKFE"/>
    <property type="match status" value="1"/>
</dbReference>
<organism evidence="4 5">
    <name type="scientific">Corynebacterium poyangense</name>
    <dbReference type="NCBI Taxonomy" id="2684405"/>
    <lineage>
        <taxon>Bacteria</taxon>
        <taxon>Bacillati</taxon>
        <taxon>Actinomycetota</taxon>
        <taxon>Actinomycetes</taxon>
        <taxon>Mycobacteriales</taxon>
        <taxon>Corynebacteriaceae</taxon>
        <taxon>Corynebacterium</taxon>
    </lineage>
</organism>
<sequence>MRISVNIDNSSTSAPLIAELTYGHNQPLGKFKKEFHIGKLYSFRGPNGCGKTTLLETLSGKRDPIHGQALFNNEDVRHLSQVSHITEISEPVFYPDMSVGEHFKLLSQHSGVDYDKIIAEWECEDFLNLPPSWLSSGQRQRLILAAHLAFPYRVYLADEPERHLDEYWVNFLIQKFREVTQADSIVICASHSPKIIAASDEVIELCDC</sequence>
<dbReference type="InterPro" id="IPR027417">
    <property type="entry name" value="P-loop_NTPase"/>
</dbReference>
<name>A0A7H0SQ01_9CORY</name>
<dbReference type="PROSITE" id="PS50893">
    <property type="entry name" value="ABC_TRANSPORTER_2"/>
    <property type="match status" value="1"/>
</dbReference>
<keyword evidence="1" id="KW-0547">Nucleotide-binding</keyword>
<dbReference type="GO" id="GO:0005524">
    <property type="term" value="F:ATP binding"/>
    <property type="evidence" value="ECO:0007669"/>
    <property type="project" value="UniProtKB-KW"/>
</dbReference>